<dbReference type="InterPro" id="IPR036426">
    <property type="entry name" value="Bulb-type_lectin_dom_sf"/>
</dbReference>
<feature type="compositionally biased region" description="Low complexity" evidence="8">
    <location>
        <begin position="896"/>
        <end position="931"/>
    </location>
</feature>
<dbReference type="Gene3D" id="2.90.10.10">
    <property type="entry name" value="Bulb-type lectin domain"/>
    <property type="match status" value="1"/>
</dbReference>
<feature type="coiled-coil region" evidence="7">
    <location>
        <begin position="4150"/>
        <end position="4196"/>
    </location>
</feature>
<evidence type="ECO:0000256" key="2">
    <source>
        <dbReference type="ARBA" id="ARBA00021911"/>
    </source>
</evidence>
<comment type="similarity">
    <text evidence="1">Belongs to the plasmodium circumsporozoite protein family.</text>
</comment>
<organism evidence="10 11">
    <name type="scientific">Chaetoceros tenuissimus</name>
    <dbReference type="NCBI Taxonomy" id="426638"/>
    <lineage>
        <taxon>Eukaryota</taxon>
        <taxon>Sar</taxon>
        <taxon>Stramenopiles</taxon>
        <taxon>Ochrophyta</taxon>
        <taxon>Bacillariophyta</taxon>
        <taxon>Coscinodiscophyceae</taxon>
        <taxon>Chaetocerotophycidae</taxon>
        <taxon>Chaetocerotales</taxon>
        <taxon>Chaetocerotaceae</taxon>
        <taxon>Chaetoceros</taxon>
    </lineage>
</organism>
<evidence type="ECO:0000256" key="7">
    <source>
        <dbReference type="SAM" id="Coils"/>
    </source>
</evidence>
<keyword evidence="7" id="KW-0175">Coiled coil</keyword>
<protein>
    <recommendedName>
        <fullName evidence="2">Circumsporozoite protein</fullName>
    </recommendedName>
</protein>
<keyword evidence="3" id="KW-0748">Sporozoite</keyword>
<feature type="compositionally biased region" description="Polar residues" evidence="8">
    <location>
        <begin position="692"/>
        <end position="708"/>
    </location>
</feature>
<dbReference type="Proteomes" id="UP001054902">
    <property type="component" value="Unassembled WGS sequence"/>
</dbReference>
<feature type="transmembrane region" description="Helical" evidence="9">
    <location>
        <begin position="4202"/>
        <end position="4221"/>
    </location>
</feature>
<comment type="caution">
    <text evidence="10">The sequence shown here is derived from an EMBL/GenBank/DDBJ whole genome shotgun (WGS) entry which is preliminary data.</text>
</comment>
<evidence type="ECO:0000256" key="6">
    <source>
        <dbReference type="ARBA" id="ARBA00045806"/>
    </source>
</evidence>
<keyword evidence="9" id="KW-1133">Transmembrane helix</keyword>
<feature type="compositionally biased region" description="Polar residues" evidence="8">
    <location>
        <begin position="445"/>
        <end position="476"/>
    </location>
</feature>
<feature type="region of interest" description="Disordered" evidence="8">
    <location>
        <begin position="3318"/>
        <end position="3428"/>
    </location>
</feature>
<evidence type="ECO:0000256" key="9">
    <source>
        <dbReference type="SAM" id="Phobius"/>
    </source>
</evidence>
<evidence type="ECO:0000256" key="1">
    <source>
        <dbReference type="ARBA" id="ARBA00006241"/>
    </source>
</evidence>
<feature type="transmembrane region" description="Helical" evidence="9">
    <location>
        <begin position="115"/>
        <end position="133"/>
    </location>
</feature>
<keyword evidence="4" id="KW-0677">Repeat</keyword>
<keyword evidence="9" id="KW-0472">Membrane</keyword>
<dbReference type="PANTHER" id="PTHR44826:SF3">
    <property type="entry name" value="SPORE COAT PROTEIN SP85"/>
    <property type="match status" value="1"/>
</dbReference>
<evidence type="ECO:0000256" key="3">
    <source>
        <dbReference type="ARBA" id="ARBA00022522"/>
    </source>
</evidence>
<name>A0AAD3CK10_9STRA</name>
<comment type="function">
    <text evidence="5">In the vertebrate host, binds to highly sulfated heparan sulfate proteoglycans (HSPGs) on the surface of host hepatocytes and is required for sporozoite invasion of the host hepatocytes.</text>
</comment>
<dbReference type="InterPro" id="IPR051860">
    <property type="entry name" value="Plasmodium_CSP_Invasion"/>
</dbReference>
<comment type="function">
    <text evidence="6">Essential sporozoite protein. In the mosquito vector, required for sporozoite development in the oocyst, migration through the vector hemolymph and entry into the vector salivary glands. In the vertebrate host, required for sporozoite migration through the host dermis and infection of host hepatocytes. Binds to highly sulfated heparan sulfate proteoglycans (HSPGs) on the surface of host hepatocytes.</text>
</comment>
<evidence type="ECO:0000313" key="11">
    <source>
        <dbReference type="Proteomes" id="UP001054902"/>
    </source>
</evidence>
<sequence length="4223" mass="471553">MIVTNETPSVMAHILQEEKDRVTDSCFIAYNSKALNKENIIDNLHVEHGGLHSTHTKFNKFFHHVMMNLVRAPTLPCTFAKTETIKGGLRYANKATATTEMISKKSFFTRSKNHLFGFGFGLSFLSFFLTFMITSASRVRRVTCFSRLFASLIFFVPLVAAENPRQFNMMVHPSSLCNFMSGPSNQLEKSARLCRRHCSLDATCSGFQHTSPTQCLIYESQFTSIIVGDKRMTCGLKKDDATTATDLSEEDLLSSEEEVKAIDVIDIEVSSSGSNLYLDQSSFKLMSGYSFGGDASLDYCLVPKSMTVGAPFRIDPCDEISDFRHWFHFDQGGLLRLSVNPQFCLRWGSSASSGEGKGSSSNIDKGDSKVLHLDHCSTKTSLNNSSFSIEDGKVRAIGYKDSTSDLWLLGVKNDKYRKPNLIRAGSKYDNESMYMWNKFFASEAPSSRPSGLPTNEPSRAPSTEPSLQPSSTPTTDPSMEPSLLPSSEPSLLPSTEPSNQPSDCVDEEGWIVGGNSDFAGMKCNTFREDPDKWCQIVQALSDSSHNGKSVEEACCVCGGSTFKTTHPSSIPSDKPSISELPTAEPEPTPEPTKCIDEPNWYFYKDPDDPDNLDKRLGCADLTPDFVLENNICVQFQNVFFDSKNILSACCECGGGIHQSREPSNVPSISQAPSTSPSISSSPSNQPSDIPSTQPSVSMEPSSFPSTNDSLIDGKSCRYDMECMSKKCLKEIIGGEPQATGVCEAGVLHRSIDTSDYELIPDKKYYSANKEYYLIFERSSGNLVLRNETDNGSEIWRALDDENSLSGDNKCFLQQNGNIVIFNRNKVAIYYSIQNLLNACEGECDVNESCSYGLECFNQEDSDYYQYDGVSSNPSTSSFPSLKSSFGPSLLPSLLPTELPSSSPSSLPSSSPSSQPSSLPSNGPSLSPSLFPTAEPSMLPSATPVPGCSGRNTGHNFCINPEFKNGDPSNSLQYIKNIANLGGKIDLCQGHCNKDSDCKRGLVCTDSINAGKNTEGGEKVIAKVRGCTGMVNEPGKFCTFPMLNENVSNRGTSTRGKGSFLRVENEGYFSVYNKENNALVWNSTEEELVIESDYTAQPSYDARTDISISIARDIVYSGAYSHVSMKVDLNEDSIEDSGLHVDEEILNIYGTTAKSYEFLAPYEVTARSMISFKVTLGEGVKALALCVDDEISSSSGSTERVTTLCLVGGENPLEFFEETHIEKMDLLSGKMKEIKFELSKLFQSQKKMKYVGIIQIVNENDASVTESIVRDLKFDESSTQRRLNQNQEEFPLPCPIGELASTGEAGLQHSRFTQNDFCSPAANKLQEIVRNEGDRCTTSLQCRSGLCENDECVSRTMNLTFKTFPKRQLEWLGWHNDASGQDIGVCQGDCDEDEDCQGDLICSHDKATHLAGCFGSPESLEGLRLDDEFDWKVADFCVENPQKMDLSWAGDYGDRNTFFGNGGSYVDTSNRIHLYGNVWKAYYLETPYTVTGNTHVSFKFQMIKEAEGHAICFDDDLVSDTYGGYQKRCIAVGGTEFDRWDSHHVEKVVLEKNDSDSDVLEVAYEIKIGNFFNRKGTNVSYVGFIQDNDADPFEGISSFWDIQFFEVEVNSEWELLQKPPSEKEFNTTEIQLVSTAVSYNQEFQAAIVKECFEKDRTPDITQELKVFTPQPTSQIPFKKLRCRKKDCSTMEIHSDIKESINLLGDSSGDASGYVGFVWNFVDFRFDFEIKTEFKCPFGMLASRLQMEKKPVRWIWWGLTHATFDTEVRWVLCKRVNADAGIIVHEDIETTDYITSGEYGEASTECPNGYLVGGVQCEKEQCKTLRLICKRVTFVPSYKVSMALKMYDKANDWEEVGNKEIVAKDLTMANQILTKRGCISRASFNPLPDGLGFSLSNTELIYHYDKNYIKYGINANGSLGNDTKEKFTDDTSTIPDRLETALTSLRKPDYFDSASFGKKGDIYTDTNLDKVAAVSAPYTDFERIVDRGAIAFYSRLNDEWDFKGEINGYESSQRLGEKSVEFVDEHDVKIISNSYFIDYASDLLSECPIHASRAEDKQPCECIEGYLAVNSKNTLTKRVNGDDFCTQAFYSTNVIHKLENEKSILSIVLYNENMNFPSDPKDKNYTKDLLAKISLSQFSEDSNKPEELDLVLDENFEFFQSTENTTVTFVGLRPGRRYITSLSLDKHVRFPVVPSCSCESLTNEDQTGRPKGLLITQERGHVLFNFIDNSKCESGFSFSRFEGFAEFVDDSKHATSFTNDFSYQAPQQCDSVISPEFEASDDLKRSRLPVGATYSYCVRAVREGNYMDLTVNKKEVRSLASSAAICESHQIAWESSISGLISTEPNAGTIPIPNVHVRWELLSEEGQKLQCKNCFGETKTDEGGIFEINLNIQNEPLLYGANDADIPIRIYFSKTTISNGTEIHHRFLCNEGQDICDNEEGHTTFLKHLHFDTPMHIYDDTSVPFTGKLTIHGTQCPLLEAKACPLHKSVSAENQEELVGNLCVDTDSDGFFSAPVVIGSVIYGVRFEYYEHDFEKTFENKWNYDKGVKIEENGFYAKNDFYDVTKARLIVQVAGGQCDHTLGISHVQIRIKGCNERLQLNGDLGEDFQQTSFERTYNSVPAHFLNVRITKVEAGNASNAISNYFKAQDDLSINLRSTSEEDEALNEALDRNNQDEGNTGTPGVKRDDLDAVQDTEEVKETVRFQYDGILKMDVSVKGDDLDCPNYTKEEGVDSFHVVEYMQLIDISIKLKFELIENELYCNLIDTDKHKLLVESNLGMDKNGGFASFYNGLETDLQKELISKCSQIAPPPDNEGVARPADGPCLLDLNSKKSGSGLELKLAVGRPNTSIPYTKDVNIRVQGADNDVQHRADFFVEGFFSNGKGDSFALPTHQPIMIIRDPPGGGSTATYENVRTSIRIFQNTDKTGTKGDIKLKAGITFDPDSDICAGGGLGAIMITCKEVAGGENDAETTSKYEVETGVAESTRTVTNSFSTTWSYTTSGDPSIAGEESDVFVVPNLNVMFEEVIIVKWSNNTCAADLDIDGEFPSRFIFDLEAESSKQALAFYSRHHIETTKMAEISSAIDSQAEVVGEVLNSTDTEGYNVCCKTGNGYCLKGPFRQCKEEDLLHELEGFGELLKSGIEWLQILDSADLTKSRAIESDQEKSILNWFDSQEKKQYFMEAGFDPEGKVHIDQTYSGLAPESISDGAVPFDSSLNRIQENEKVQQTNRLQFNGAGGDYTMKLNRASSVEFTTMSCDDPSILKYLDWMDSVLSLSEPSELISLALEEYNKYIENKAKVTLPVAKVAKQYLKGVKSNFDKWKQDRKDKNAAKQKPKTTLEKMRQNYKKTNNLNDLGKPELKRQGASTSLIDSGKPGLKRQGASSDLLGDDPDFNKVMKEKRNQARSDNSLKQRKQTRSAESAGKKQKGKNGASFIKMGGNALAFAMSSAPTLIGTYIAGCNYKVTSEAEPAELEFAASLFGVGVEAGIEGEFQVVVEHEASKTDIEEEQTSVSFTLSDPDIDDEFVVDIYYDEYYGTFIFNTVAGRSKCIWEQGTGFSEDPSLLTKVSASSFVYPDETMVFEVEMNNKGKTGDSFFYVAQEATSRNLRVDLGGSGLINENGHVIQLYQNSPVIKQIIVHRGINGYEFPAIQLTLKSKCEADMNTRQNEEDGRYITTDLYNHINELGKPVLKWVEPCPKIYWSGDLKRERTFLINRDTLEDNYQEKILRVVVFNPLVSSGKNITKLRDSGKLQSIKLRYRRKGLNTWDSIAQTPSSKGSQTDLDFLNEKIEVKEDPYGFSSLIWSLDTVEQGTLEIMLETKCKAPADAPDEVQRFRESIIVGEYDIDRPEQYGRRALPLRHDILFGEEIQVLFTERIFCEKPHTFSVIADVLGTNYTGLRIGEKIQVDCRDNKLGFQFIDIEPTVVAGKDFNVEINGIQDRNFNMIELPIKFTKRFAELDFDGASTTFKFKIENTNCTQEMIAADPDEVKLEIASAIELSSLERVQLFSLICLDDSTIIADVEILPPKLESNTRKLVSTYHDDIKSSLELVKGLQRKIDNAFDMDNGGRLLLHNISPRRKLSIWSIGVNPSQEDQLKFGSTPEELLEEDNLRSFTGEDQSSSEPFDDKSLVHSEIDALFKHEESEFVHMKDAFEKQKEHDISELKDAMEKQKENEMKELVDLLKNQREDDIRELKKLQSSNQSEMFLIQGLVIFAVCSLAAIVILKR</sequence>
<feature type="region of interest" description="Disordered" evidence="8">
    <location>
        <begin position="661"/>
        <end position="708"/>
    </location>
</feature>
<feature type="compositionally biased region" description="Low complexity" evidence="8">
    <location>
        <begin position="567"/>
        <end position="583"/>
    </location>
</feature>
<feature type="region of interest" description="Disordered" evidence="8">
    <location>
        <begin position="565"/>
        <end position="597"/>
    </location>
</feature>
<keyword evidence="11" id="KW-1185">Reference proteome</keyword>
<feature type="region of interest" description="Disordered" evidence="8">
    <location>
        <begin position="896"/>
        <end position="945"/>
    </location>
</feature>
<proteinExistence type="inferred from homology"/>
<feature type="compositionally biased region" description="Low complexity" evidence="8">
    <location>
        <begin position="477"/>
        <end position="498"/>
    </location>
</feature>
<dbReference type="PANTHER" id="PTHR44826">
    <property type="entry name" value="SPORE COAT PROTEIN SP85"/>
    <property type="match status" value="1"/>
</dbReference>
<evidence type="ECO:0000313" key="10">
    <source>
        <dbReference type="EMBL" id="GFH46080.1"/>
    </source>
</evidence>
<feature type="compositionally biased region" description="Basic and acidic residues" evidence="8">
    <location>
        <begin position="3318"/>
        <end position="3327"/>
    </location>
</feature>
<gene>
    <name evidence="10" type="ORF">CTEN210_02554</name>
</gene>
<accession>A0AAD3CK10</accession>
<feature type="compositionally biased region" description="Basic and acidic residues" evidence="8">
    <location>
        <begin position="3389"/>
        <end position="3407"/>
    </location>
</feature>
<feature type="region of interest" description="Disordered" evidence="8">
    <location>
        <begin position="2660"/>
        <end position="2690"/>
    </location>
</feature>
<evidence type="ECO:0000256" key="5">
    <source>
        <dbReference type="ARBA" id="ARBA00033726"/>
    </source>
</evidence>
<feature type="transmembrane region" description="Helical" evidence="9">
    <location>
        <begin position="145"/>
        <end position="161"/>
    </location>
</feature>
<dbReference type="EMBL" id="BLLK01000022">
    <property type="protein sequence ID" value="GFH46080.1"/>
    <property type="molecule type" value="Genomic_DNA"/>
</dbReference>
<reference evidence="10 11" key="1">
    <citation type="journal article" date="2021" name="Sci. Rep.">
        <title>The genome of the diatom Chaetoceros tenuissimus carries an ancient integrated fragment of an extant virus.</title>
        <authorList>
            <person name="Hongo Y."/>
            <person name="Kimura K."/>
            <person name="Takaki Y."/>
            <person name="Yoshida Y."/>
            <person name="Baba S."/>
            <person name="Kobayashi G."/>
            <person name="Nagasaki K."/>
            <person name="Hano T."/>
            <person name="Tomaru Y."/>
        </authorList>
    </citation>
    <scope>NUCLEOTIDE SEQUENCE [LARGE SCALE GENOMIC DNA]</scope>
    <source>
        <strain evidence="10 11">NIES-3715</strain>
    </source>
</reference>
<feature type="region of interest" description="Disordered" evidence="8">
    <location>
        <begin position="445"/>
        <end position="511"/>
    </location>
</feature>
<dbReference type="SUPFAM" id="SSF51110">
    <property type="entry name" value="alpha-D-mannose-specific plant lectins"/>
    <property type="match status" value="1"/>
</dbReference>
<evidence type="ECO:0000256" key="8">
    <source>
        <dbReference type="SAM" id="MobiDB-lite"/>
    </source>
</evidence>
<keyword evidence="9" id="KW-0812">Transmembrane</keyword>
<evidence type="ECO:0000256" key="4">
    <source>
        <dbReference type="ARBA" id="ARBA00022737"/>
    </source>
</evidence>
<feature type="compositionally biased region" description="Low complexity" evidence="8">
    <location>
        <begin position="666"/>
        <end position="691"/>
    </location>
</feature>